<sequence length="124" mass="13710">MEQLTRVKPVNQLLKTQFIVLLIIVASVFWLYGKELATAVCFGGLISVSNTLLLKWHLLRTAQRAGASPMDNLSGAYRCIVERWILTIAMFAVGFAVLQFTAAGLLLGFVAMQVVLLFGYMKQA</sequence>
<keyword evidence="5 6" id="KW-0472">Membrane</keyword>
<keyword evidence="8" id="KW-1185">Reference proteome</keyword>
<dbReference type="AlphaFoldDB" id="M7NTH9"/>
<feature type="transmembrane region" description="Helical" evidence="6">
    <location>
        <begin position="102"/>
        <end position="121"/>
    </location>
</feature>
<evidence type="ECO:0000313" key="7">
    <source>
        <dbReference type="EMBL" id="EMR12088.1"/>
    </source>
</evidence>
<protein>
    <submittedName>
        <fullName evidence="7">ATP synthase I subunit</fullName>
    </submittedName>
</protein>
<feature type="transmembrane region" description="Helical" evidence="6">
    <location>
        <begin position="36"/>
        <end position="54"/>
    </location>
</feature>
<reference evidence="7 8" key="1">
    <citation type="journal article" date="2013" name="Genome Announc.">
        <title>Draft Genome Sequence of Methylophaga lonarensis MPLT, a Haloalkaliphilic (Non-Methane-Utilizing) Methylotroph.</title>
        <authorList>
            <person name="Shetty S.A."/>
            <person name="Marathe N.P."/>
            <person name="Munot H."/>
            <person name="Antony C.P."/>
            <person name="Dhotre D.P."/>
            <person name="Murrell J.C."/>
            <person name="Shouche Y.S."/>
        </authorList>
    </citation>
    <scope>NUCLEOTIDE SEQUENCE [LARGE SCALE GENOMIC DNA]</scope>
    <source>
        <strain evidence="7 8">MPL</strain>
    </source>
</reference>
<dbReference type="InterPro" id="IPR005598">
    <property type="entry name" value="ATP_synth_I"/>
</dbReference>
<dbReference type="PATRIC" id="fig|1286106.3.peg.2444"/>
<evidence type="ECO:0000256" key="4">
    <source>
        <dbReference type="ARBA" id="ARBA00022989"/>
    </source>
</evidence>
<evidence type="ECO:0000256" key="3">
    <source>
        <dbReference type="ARBA" id="ARBA00022692"/>
    </source>
</evidence>
<dbReference type="GO" id="GO:0005886">
    <property type="term" value="C:plasma membrane"/>
    <property type="evidence" value="ECO:0007669"/>
    <property type="project" value="UniProtKB-SubCell"/>
</dbReference>
<name>M7NTH9_9GAMM</name>
<comment type="caution">
    <text evidence="7">The sequence shown here is derived from an EMBL/GenBank/DDBJ whole genome shotgun (WGS) entry which is preliminary data.</text>
</comment>
<comment type="subcellular location">
    <subcellularLocation>
        <location evidence="1">Cell membrane</location>
        <topology evidence="1">Multi-pass membrane protein</topology>
    </subcellularLocation>
</comment>
<feature type="transmembrane region" description="Helical" evidence="6">
    <location>
        <begin position="12"/>
        <end position="30"/>
    </location>
</feature>
<feature type="transmembrane region" description="Helical" evidence="6">
    <location>
        <begin position="75"/>
        <end position="96"/>
    </location>
</feature>
<dbReference type="eggNOG" id="ENOG5033I02">
    <property type="taxonomic scope" value="Bacteria"/>
</dbReference>
<dbReference type="EMBL" id="APHR01000074">
    <property type="protein sequence ID" value="EMR12088.1"/>
    <property type="molecule type" value="Genomic_DNA"/>
</dbReference>
<evidence type="ECO:0000256" key="2">
    <source>
        <dbReference type="ARBA" id="ARBA00022475"/>
    </source>
</evidence>
<organism evidence="7 8">
    <name type="scientific">Methylophaga lonarensis MPL</name>
    <dbReference type="NCBI Taxonomy" id="1286106"/>
    <lineage>
        <taxon>Bacteria</taxon>
        <taxon>Pseudomonadati</taxon>
        <taxon>Pseudomonadota</taxon>
        <taxon>Gammaproteobacteria</taxon>
        <taxon>Thiotrichales</taxon>
        <taxon>Piscirickettsiaceae</taxon>
        <taxon>Methylophaga</taxon>
    </lineage>
</organism>
<keyword evidence="4 6" id="KW-1133">Transmembrane helix</keyword>
<evidence type="ECO:0000256" key="6">
    <source>
        <dbReference type="SAM" id="Phobius"/>
    </source>
</evidence>
<dbReference type="Pfam" id="PF03899">
    <property type="entry name" value="ATP-synt_I"/>
    <property type="match status" value="1"/>
</dbReference>
<evidence type="ECO:0000256" key="5">
    <source>
        <dbReference type="ARBA" id="ARBA00023136"/>
    </source>
</evidence>
<keyword evidence="2" id="KW-1003">Cell membrane</keyword>
<dbReference type="STRING" id="1286106.MPL1_12211"/>
<dbReference type="Proteomes" id="UP000012019">
    <property type="component" value="Unassembled WGS sequence"/>
</dbReference>
<proteinExistence type="predicted"/>
<evidence type="ECO:0000256" key="1">
    <source>
        <dbReference type="ARBA" id="ARBA00004651"/>
    </source>
</evidence>
<evidence type="ECO:0000313" key="8">
    <source>
        <dbReference type="Proteomes" id="UP000012019"/>
    </source>
</evidence>
<accession>M7NTH9</accession>
<gene>
    <name evidence="7" type="ORF">MPL1_12211</name>
</gene>
<keyword evidence="3 6" id="KW-0812">Transmembrane</keyword>